<dbReference type="EMBL" id="JANQDX010000019">
    <property type="protein sequence ID" value="KAL0904401.1"/>
    <property type="molecule type" value="Genomic_DNA"/>
</dbReference>
<accession>A0ABD0TXE6</accession>
<keyword evidence="3" id="KW-1185">Reference proteome</keyword>
<dbReference type="SUPFAM" id="SSF56219">
    <property type="entry name" value="DNase I-like"/>
    <property type="match status" value="1"/>
</dbReference>
<dbReference type="PANTHER" id="PTHR33116:SF84">
    <property type="entry name" value="RNA-DIRECTED DNA POLYMERASE"/>
    <property type="match status" value="1"/>
</dbReference>
<comment type="caution">
    <text evidence="2">The sequence shown here is derived from an EMBL/GenBank/DDBJ whole genome shotgun (WGS) entry which is preliminary data.</text>
</comment>
<reference evidence="2 3" key="1">
    <citation type="journal article" date="2024" name="Plant Biotechnol. J.">
        <title>Dendrobium thyrsiflorum genome and its molecular insights into genes involved in important horticultural traits.</title>
        <authorList>
            <person name="Chen B."/>
            <person name="Wang J.Y."/>
            <person name="Zheng P.J."/>
            <person name="Li K.L."/>
            <person name="Liang Y.M."/>
            <person name="Chen X.F."/>
            <person name="Zhang C."/>
            <person name="Zhao X."/>
            <person name="He X."/>
            <person name="Zhang G.Q."/>
            <person name="Liu Z.J."/>
            <person name="Xu Q."/>
        </authorList>
    </citation>
    <scope>NUCLEOTIDE SEQUENCE [LARGE SCALE GENOMIC DNA]</scope>
    <source>
        <strain evidence="2">GZMU011</strain>
    </source>
</reference>
<dbReference type="AlphaFoldDB" id="A0ABD0TXE6"/>
<feature type="domain" description="Endonuclease/exonuclease/phosphatase" evidence="1">
    <location>
        <begin position="81"/>
        <end position="199"/>
    </location>
</feature>
<evidence type="ECO:0000313" key="3">
    <source>
        <dbReference type="Proteomes" id="UP001552299"/>
    </source>
</evidence>
<sequence>MICILENRIQHSSIRNKFFCNQHRVFNLEESCNNFNCSSPGRIWLKWDPDKIQFMPSFISAQMIAGTIVYGTSKPFLLSIIYASNNQEERRILWDDIRSIDPNGGTPWILMGDFNCCRYPSDKLGGNALHQNQLCEFNNLIFDANLTDLASVGLPYTWYNQRTDNPIHIILDRMFVNDAWMETFPNSHYVIKPPACSDHSPIVLLPGRQTTSHHRFLFKNYWCNSNEFWFLLISIFSKKTPGHPFTALCSLLKQFKLSIKKNKWASSHLLADHLSLLQRQQDRCLNLLGSGSNLEVISQNLKSINIQLAEASSQWISWIYQRAKIKWISQGEDDLKFLYSKIRLRNYRGIGISLSMSNSSNSFSDAVKETTTHFKELFNPPTQHPFDINLFPAGVNLEKSSLILPPNCPHASDISSTLNIPSNSSITYLGIPIAHYSPKLSDFAVLMEKVIHKLSGWKAKTLSFAGRLQFLRFTIWNSIAYWIRGSILPKTIIKHIEKHCAKFLYFGDTSARRLHLIAWKNTCKPKAVGGLGIPSLSTVQFCYTCSLIGRLYNYNTPLSLWLLHNYISPWKPPTTKASPFWKYLCKMALEVKEYFIFHITSKAPISLFWDHWINGKVINEVADMLVLHNTFSINASIAVILNDSGWNLPLGLPDSIRDYIAAIPIVASNEGCLVWNYGLDNSHRSYANFLFRNDSLVSWHLFVWHKHFALRYSSFCWMAIIGGLKTVDVLRARAWLLSCAYGVEWCSCFTVVPWRAVF</sequence>
<evidence type="ECO:0000313" key="2">
    <source>
        <dbReference type="EMBL" id="KAL0904401.1"/>
    </source>
</evidence>
<evidence type="ECO:0000259" key="1">
    <source>
        <dbReference type="Pfam" id="PF03372"/>
    </source>
</evidence>
<gene>
    <name evidence="2" type="ORF">M5K25_026505</name>
</gene>
<dbReference type="Proteomes" id="UP001552299">
    <property type="component" value="Unassembled WGS sequence"/>
</dbReference>
<dbReference type="Pfam" id="PF03372">
    <property type="entry name" value="Exo_endo_phos"/>
    <property type="match status" value="1"/>
</dbReference>
<dbReference type="InterPro" id="IPR005135">
    <property type="entry name" value="Endo/exonuclease/phosphatase"/>
</dbReference>
<proteinExistence type="predicted"/>
<organism evidence="2 3">
    <name type="scientific">Dendrobium thyrsiflorum</name>
    <name type="common">Pinecone-like raceme dendrobium</name>
    <name type="synonym">Orchid</name>
    <dbReference type="NCBI Taxonomy" id="117978"/>
    <lineage>
        <taxon>Eukaryota</taxon>
        <taxon>Viridiplantae</taxon>
        <taxon>Streptophyta</taxon>
        <taxon>Embryophyta</taxon>
        <taxon>Tracheophyta</taxon>
        <taxon>Spermatophyta</taxon>
        <taxon>Magnoliopsida</taxon>
        <taxon>Liliopsida</taxon>
        <taxon>Asparagales</taxon>
        <taxon>Orchidaceae</taxon>
        <taxon>Epidendroideae</taxon>
        <taxon>Malaxideae</taxon>
        <taxon>Dendrobiinae</taxon>
        <taxon>Dendrobium</taxon>
    </lineage>
</organism>
<dbReference type="InterPro" id="IPR036691">
    <property type="entry name" value="Endo/exonu/phosph_ase_sf"/>
</dbReference>
<dbReference type="Gene3D" id="3.60.10.10">
    <property type="entry name" value="Endonuclease/exonuclease/phosphatase"/>
    <property type="match status" value="1"/>
</dbReference>
<dbReference type="PANTHER" id="PTHR33116">
    <property type="entry name" value="REVERSE TRANSCRIPTASE ZINC-BINDING DOMAIN-CONTAINING PROTEIN-RELATED-RELATED"/>
    <property type="match status" value="1"/>
</dbReference>
<protein>
    <recommendedName>
        <fullName evidence="1">Endonuclease/exonuclease/phosphatase domain-containing protein</fullName>
    </recommendedName>
</protein>
<name>A0ABD0TXE6_DENTH</name>